<organism evidence="1 2">
    <name type="scientific">Zophobihabitans entericus</name>
    <dbReference type="NCBI Taxonomy" id="1635327"/>
    <lineage>
        <taxon>Bacteria</taxon>
        <taxon>Pseudomonadati</taxon>
        <taxon>Pseudomonadota</taxon>
        <taxon>Gammaproteobacteria</taxon>
        <taxon>Orbales</taxon>
        <taxon>Orbaceae</taxon>
        <taxon>Zophobihabitans</taxon>
    </lineage>
</organism>
<proteinExistence type="predicted"/>
<evidence type="ECO:0000313" key="2">
    <source>
        <dbReference type="Proteomes" id="UP000501168"/>
    </source>
</evidence>
<dbReference type="RefSeq" id="WP_166917451.1">
    <property type="nucleotide sequence ID" value="NZ_CP050253.1"/>
</dbReference>
<evidence type="ECO:0000313" key="1">
    <source>
        <dbReference type="EMBL" id="QIQ22154.1"/>
    </source>
</evidence>
<dbReference type="InParanoid" id="A0A6G9IEN2"/>
<dbReference type="Proteomes" id="UP000501168">
    <property type="component" value="Chromosome"/>
</dbReference>
<name>A0A6G9IEN2_9GAMM</name>
<keyword evidence="2" id="KW-1185">Reference proteome</keyword>
<dbReference type="AlphaFoldDB" id="A0A6G9IEN2"/>
<protein>
    <submittedName>
        <fullName evidence="1">DUF2958 domain-containing protein</fullName>
    </submittedName>
</protein>
<accession>A0A6G9IEN2</accession>
<reference evidence="1 2" key="1">
    <citation type="submission" date="2020-03" db="EMBL/GenBank/DDBJ databases">
        <title>Complete genome sequence of Orbus sp. IPMB12 (BCRC 80908).</title>
        <authorList>
            <person name="Lo W.-S."/>
            <person name="Chang T.-H."/>
            <person name="Kuo C.-H."/>
        </authorList>
    </citation>
    <scope>NUCLEOTIDE SEQUENCE [LARGE SCALE GENOMIC DNA]</scope>
    <source>
        <strain evidence="1 2">IPMB12</strain>
    </source>
</reference>
<dbReference type="KEGG" id="orb:IPMB12_10940"/>
<dbReference type="EMBL" id="CP050253">
    <property type="protein sequence ID" value="QIQ22154.1"/>
    <property type="molecule type" value="Genomic_DNA"/>
</dbReference>
<sequence length="175" mass="20105">MSEAQENLSNLQMVELTIAHYFKQQPLMIPQLVPSLKMVMPTLQLRSIMSIIYDPDAENEDFRATMLSYIDTFKRLNATYQALPEYGTTANIPIPERIAYLHYFAGGSDWWLLEKDTEEQDQNLAFGVIALHQQYPETGSISLDELVASPYVSLDEHFQPKTIKDIRELSDLCNQ</sequence>
<gene>
    <name evidence="1" type="ORF">IPMB12_10940</name>
</gene>